<keyword evidence="1" id="KW-0812">Transmembrane</keyword>
<dbReference type="Proteomes" id="UP000024329">
    <property type="component" value="Unassembled WGS sequence"/>
</dbReference>
<protein>
    <submittedName>
        <fullName evidence="2">Transporter</fullName>
    </submittedName>
</protein>
<keyword evidence="1" id="KW-1133">Transmembrane helix</keyword>
<gene>
    <name evidence="2" type="ORF">BV97_03020</name>
</gene>
<evidence type="ECO:0000313" key="2">
    <source>
        <dbReference type="EMBL" id="EZP80966.1"/>
    </source>
</evidence>
<dbReference type="eggNOG" id="COG0428">
    <property type="taxonomic scope" value="Bacteria"/>
</dbReference>
<accession>A0A031JT80</accession>
<name>A0A031JT80_9SPHN</name>
<sequence length="228" mass="23503">MQALLYTLAPVLAVVLGAIVASRTKLKPGLVAGLQHLAAGVVFAAAATEILPQVKHEASPSATLIGGAAGVATMLGLKALEARFKGPMALLAAIGIDILVDGLVLGLAFVAGEKAGLLLTIALTLEVLFLGLTLTDELAETYRSRLRIIVIVSALALLLPIGALAAVPVAALSPVMIAGFLSFGLMALLYLVTEELLVEAHEKPDTPLISSMFFVGFLALLTLEEMMG</sequence>
<dbReference type="PATRIC" id="fig|158500.4.peg.3091"/>
<proteinExistence type="predicted"/>
<evidence type="ECO:0000256" key="1">
    <source>
        <dbReference type="SAM" id="Phobius"/>
    </source>
</evidence>
<organism evidence="2 3">
    <name type="scientific">Novosphingobium resinovorum</name>
    <dbReference type="NCBI Taxonomy" id="158500"/>
    <lineage>
        <taxon>Bacteria</taxon>
        <taxon>Pseudomonadati</taxon>
        <taxon>Pseudomonadota</taxon>
        <taxon>Alphaproteobacteria</taxon>
        <taxon>Sphingomonadales</taxon>
        <taxon>Sphingomonadaceae</taxon>
        <taxon>Novosphingobium</taxon>
    </lineage>
</organism>
<keyword evidence="1" id="KW-0472">Membrane</keyword>
<evidence type="ECO:0000313" key="3">
    <source>
        <dbReference type="Proteomes" id="UP000024329"/>
    </source>
</evidence>
<comment type="caution">
    <text evidence="2">The sequence shown here is derived from an EMBL/GenBank/DDBJ whole genome shotgun (WGS) entry which is preliminary data.</text>
</comment>
<feature type="transmembrane region" description="Helical" evidence="1">
    <location>
        <begin position="175"/>
        <end position="193"/>
    </location>
</feature>
<dbReference type="GeneID" id="78486536"/>
<dbReference type="RefSeq" id="WP_004212882.1">
    <property type="nucleotide sequence ID" value="NZ_JFYZ01000014.1"/>
</dbReference>
<feature type="transmembrane region" description="Helical" evidence="1">
    <location>
        <begin position="146"/>
        <end position="169"/>
    </location>
</feature>
<feature type="transmembrane region" description="Helical" evidence="1">
    <location>
        <begin position="205"/>
        <end position="223"/>
    </location>
</feature>
<dbReference type="AlphaFoldDB" id="A0A031JT80"/>
<feature type="transmembrane region" description="Helical" evidence="1">
    <location>
        <begin position="89"/>
        <end position="109"/>
    </location>
</feature>
<feature type="transmembrane region" description="Helical" evidence="1">
    <location>
        <begin position="115"/>
        <end position="134"/>
    </location>
</feature>
<reference evidence="2 3" key="1">
    <citation type="submission" date="2014-03" db="EMBL/GenBank/DDBJ databases">
        <title>Whole genome sequence of Novosphingobium resinovorum KF1.</title>
        <authorList>
            <person name="Gan H.M."/>
            <person name="Gan H.Y."/>
            <person name="Chew T.H."/>
            <person name="Savka M.A."/>
        </authorList>
    </citation>
    <scope>NUCLEOTIDE SEQUENCE [LARGE SCALE GENOMIC DNA]</scope>
    <source>
        <strain evidence="2 3">KF1</strain>
    </source>
</reference>
<dbReference type="EMBL" id="JFYZ01000014">
    <property type="protein sequence ID" value="EZP80966.1"/>
    <property type="molecule type" value="Genomic_DNA"/>
</dbReference>
<feature type="transmembrane region" description="Helical" evidence="1">
    <location>
        <begin position="58"/>
        <end position="77"/>
    </location>
</feature>